<reference evidence="1 2" key="1">
    <citation type="submission" date="2019-03" db="EMBL/GenBank/DDBJ databases">
        <authorList>
            <consortium name="Pathogen Informatics"/>
        </authorList>
    </citation>
    <scope>NUCLEOTIDE SEQUENCE [LARGE SCALE GENOMIC DNA]</scope>
    <source>
        <strain evidence="1 2">NCTC12998</strain>
    </source>
</reference>
<organism evidence="1 2">
    <name type="scientific">Raoultella planticola</name>
    <name type="common">Klebsiella planticola</name>
    <dbReference type="NCBI Taxonomy" id="575"/>
    <lineage>
        <taxon>Bacteria</taxon>
        <taxon>Pseudomonadati</taxon>
        <taxon>Pseudomonadota</taxon>
        <taxon>Gammaproteobacteria</taxon>
        <taxon>Enterobacterales</taxon>
        <taxon>Enterobacteriaceae</taxon>
        <taxon>Klebsiella/Raoultella group</taxon>
        <taxon>Raoultella</taxon>
    </lineage>
</organism>
<name>A0A485AEU8_RAOPL</name>
<evidence type="ECO:0000313" key="1">
    <source>
        <dbReference type="EMBL" id="VFS55289.1"/>
    </source>
</evidence>
<accession>A0A485AEU8</accession>
<gene>
    <name evidence="1" type="ORF">NCTC12998_00029</name>
</gene>
<protein>
    <submittedName>
        <fullName evidence="1">Homoserine/Threonine efflux protein</fullName>
    </submittedName>
</protein>
<dbReference type="AlphaFoldDB" id="A0A485AEU8"/>
<evidence type="ECO:0000313" key="2">
    <source>
        <dbReference type="Proteomes" id="UP000345637"/>
    </source>
</evidence>
<sequence length="136" mass="15468">MLARLQLLLRPRQAFDTHQPAAPSTSNWFLKGMLGNVLNPKMGVFYVSFLPQFIPAGHSPIIWTFLLVANPCVNRYAVVINPDPGNPLRLRIAQKAALYPMDGSRHRRGIYALCRRLALSHRYRYGGCKPRIYPSH</sequence>
<dbReference type="Proteomes" id="UP000345637">
    <property type="component" value="Unassembled WGS sequence"/>
</dbReference>
<dbReference type="EMBL" id="CAADJE010000001">
    <property type="protein sequence ID" value="VFS55289.1"/>
    <property type="molecule type" value="Genomic_DNA"/>
</dbReference>
<proteinExistence type="predicted"/>